<evidence type="ECO:0000259" key="10">
    <source>
        <dbReference type="PROSITE" id="PS50850"/>
    </source>
</evidence>
<dbReference type="PANTHER" id="PTHR48020">
    <property type="entry name" value="PROTON MYO-INOSITOL COTRANSPORTER"/>
    <property type="match status" value="1"/>
</dbReference>
<organism evidence="11 12">
    <name type="scientific">Tolypocladium paradoxum</name>
    <dbReference type="NCBI Taxonomy" id="94208"/>
    <lineage>
        <taxon>Eukaryota</taxon>
        <taxon>Fungi</taxon>
        <taxon>Dikarya</taxon>
        <taxon>Ascomycota</taxon>
        <taxon>Pezizomycotina</taxon>
        <taxon>Sordariomycetes</taxon>
        <taxon>Hypocreomycetidae</taxon>
        <taxon>Hypocreales</taxon>
        <taxon>Ophiocordycipitaceae</taxon>
        <taxon>Tolypocladium</taxon>
    </lineage>
</organism>
<dbReference type="GO" id="GO:0016020">
    <property type="term" value="C:membrane"/>
    <property type="evidence" value="ECO:0007669"/>
    <property type="project" value="UniProtKB-SubCell"/>
</dbReference>
<dbReference type="PROSITE" id="PS00217">
    <property type="entry name" value="SUGAR_TRANSPORT_2"/>
    <property type="match status" value="1"/>
</dbReference>
<evidence type="ECO:0000256" key="5">
    <source>
        <dbReference type="ARBA" id="ARBA00022989"/>
    </source>
</evidence>
<dbReference type="InterPro" id="IPR050814">
    <property type="entry name" value="Myo-inositol_Transporter"/>
</dbReference>
<evidence type="ECO:0000256" key="1">
    <source>
        <dbReference type="ARBA" id="ARBA00004141"/>
    </source>
</evidence>
<protein>
    <submittedName>
        <fullName evidence="11">Arabinose-proton symporter</fullName>
    </submittedName>
</protein>
<evidence type="ECO:0000313" key="11">
    <source>
        <dbReference type="EMBL" id="POR34737.1"/>
    </source>
</evidence>
<dbReference type="AlphaFoldDB" id="A0A2S4KX49"/>
<evidence type="ECO:0000256" key="4">
    <source>
        <dbReference type="ARBA" id="ARBA00022692"/>
    </source>
</evidence>
<dbReference type="InterPro" id="IPR003663">
    <property type="entry name" value="Sugar/inositol_transpt"/>
</dbReference>
<dbReference type="InterPro" id="IPR005828">
    <property type="entry name" value="MFS_sugar_transport-like"/>
</dbReference>
<dbReference type="PRINTS" id="PR00171">
    <property type="entry name" value="SUGRTRNSPORT"/>
</dbReference>
<dbReference type="GO" id="GO:0015791">
    <property type="term" value="P:polyol transmembrane transport"/>
    <property type="evidence" value="ECO:0007669"/>
    <property type="project" value="UniProtKB-ARBA"/>
</dbReference>
<feature type="transmembrane region" description="Helical" evidence="9">
    <location>
        <begin position="490"/>
        <end position="507"/>
    </location>
</feature>
<gene>
    <name evidence="11" type="ORF">TPAR_05059</name>
</gene>
<evidence type="ECO:0000256" key="6">
    <source>
        <dbReference type="ARBA" id="ARBA00023136"/>
    </source>
</evidence>
<evidence type="ECO:0000256" key="8">
    <source>
        <dbReference type="SAM" id="MobiDB-lite"/>
    </source>
</evidence>
<dbReference type="PANTHER" id="PTHR48020:SF26">
    <property type="entry name" value="MYO-INOSITOL TRANSPORTER, PUTATIVE (AFU_ORTHOLOGUE AFUA_4G01560)-RELATED"/>
    <property type="match status" value="1"/>
</dbReference>
<reference evidence="11 12" key="1">
    <citation type="submission" date="2018-01" db="EMBL/GenBank/DDBJ databases">
        <title>Harnessing the power of phylogenomics to disentangle the directionality and signatures of interkingdom host jumping in the parasitic fungal genus Tolypocladium.</title>
        <authorList>
            <person name="Quandt C.A."/>
            <person name="Patterson W."/>
            <person name="Spatafora J.W."/>
        </authorList>
    </citation>
    <scope>NUCLEOTIDE SEQUENCE [LARGE SCALE GENOMIC DNA]</scope>
    <source>
        <strain evidence="11 12">NRBC 100945</strain>
    </source>
</reference>
<feature type="region of interest" description="Disordered" evidence="8">
    <location>
        <begin position="1"/>
        <end position="36"/>
    </location>
</feature>
<proteinExistence type="inferred from homology"/>
<dbReference type="Gene3D" id="1.20.1250.20">
    <property type="entry name" value="MFS general substrate transporter like domains"/>
    <property type="match status" value="2"/>
</dbReference>
<dbReference type="OrthoDB" id="5290825at2759"/>
<evidence type="ECO:0000313" key="12">
    <source>
        <dbReference type="Proteomes" id="UP000237481"/>
    </source>
</evidence>
<keyword evidence="5 9" id="KW-1133">Transmembrane helix</keyword>
<dbReference type="PROSITE" id="PS00216">
    <property type="entry name" value="SUGAR_TRANSPORT_1"/>
    <property type="match status" value="1"/>
</dbReference>
<dbReference type="GO" id="GO:0015798">
    <property type="term" value="P:myo-inositol transport"/>
    <property type="evidence" value="ECO:0007669"/>
    <property type="project" value="UniProtKB-ARBA"/>
</dbReference>
<dbReference type="NCBIfam" id="TIGR00879">
    <property type="entry name" value="SP"/>
    <property type="match status" value="1"/>
</dbReference>
<keyword evidence="3 7" id="KW-0813">Transport</keyword>
<feature type="transmembrane region" description="Helical" evidence="9">
    <location>
        <begin position="432"/>
        <end position="452"/>
    </location>
</feature>
<evidence type="ECO:0000256" key="9">
    <source>
        <dbReference type="SAM" id="Phobius"/>
    </source>
</evidence>
<evidence type="ECO:0000256" key="2">
    <source>
        <dbReference type="ARBA" id="ARBA00010992"/>
    </source>
</evidence>
<name>A0A2S4KX49_9HYPO</name>
<sequence>MRPRGNEAAAMPADEEMKGPPAAVSHVDGHGRGLAKAEPTTTTAFLQNPLAHMSNAEVIADADAFVEANGLVEYRDVFRKGGLVARTHNQADGFERLTELTDEDKEVLRFEAQNHWRSSPRKLYFLCALCAGCAIVQGMDQTVINGAQAFYFDEFGITDKLLQGLVNGSPYAAAALVGCWLNGPLNNRWGRRGTIAFSCFLAFITAIWQACSMHWVCFLVARFVLGLAVGAKSSTTPIYAAECAPKSIRGALTMMWQMWTAFGIMLGFVVSLAFQDVDFLGPNSQWRWMIGVTATPPMIVGMLVYCMPESPRWYMEKGDFAKAFQALKTLRKHDLQAARDMYLAYKLLNVGEGAKGGWQLFKEFFTVRRNRRAAQSAWFCMVSSESHRRLACTDGIANSPFIQFMQQFCGVNVIAYYSTKIFIDAGYSRDDALLVSFGSGLCNFLGAIPAIFTIDRYGRRQLLLVTFPIMAVFLFWTGSSFLIQDKDVRLGLIATSLYCFMIVYSPGLGPVPFTYSAEAFPLHIRAVGMSSATAITWGFNFLISFTWPKMMDKFTAMGGFYWYATWNILGWVFAYFLVPETKNMTLEELDGVFSVRNRDHARYYAQKLQRFWKKLCGEDVEPMAPLYAFETGKP</sequence>
<dbReference type="FunFam" id="1.20.1250.20:FF:000134">
    <property type="entry name" value="MFS sugar transporter protein"/>
    <property type="match status" value="1"/>
</dbReference>
<comment type="subcellular location">
    <subcellularLocation>
        <location evidence="1">Membrane</location>
        <topology evidence="1">Multi-pass membrane protein</topology>
    </subcellularLocation>
</comment>
<dbReference type="GO" id="GO:0022857">
    <property type="term" value="F:transmembrane transporter activity"/>
    <property type="evidence" value="ECO:0007669"/>
    <property type="project" value="InterPro"/>
</dbReference>
<feature type="transmembrane region" description="Helical" evidence="9">
    <location>
        <begin position="464"/>
        <end position="483"/>
    </location>
</feature>
<dbReference type="SUPFAM" id="SSF103473">
    <property type="entry name" value="MFS general substrate transporter"/>
    <property type="match status" value="1"/>
</dbReference>
<dbReference type="EMBL" id="PKSG01000491">
    <property type="protein sequence ID" value="POR34737.1"/>
    <property type="molecule type" value="Genomic_DNA"/>
</dbReference>
<feature type="transmembrane region" description="Helical" evidence="9">
    <location>
        <begin position="560"/>
        <end position="578"/>
    </location>
</feature>
<dbReference type="Pfam" id="PF00083">
    <property type="entry name" value="Sugar_tr"/>
    <property type="match status" value="1"/>
</dbReference>
<keyword evidence="4 9" id="KW-0812">Transmembrane</keyword>
<comment type="similarity">
    <text evidence="2 7">Belongs to the major facilitator superfamily. Sugar transporter (TC 2.A.1.1) family.</text>
</comment>
<feature type="transmembrane region" description="Helical" evidence="9">
    <location>
        <begin position="286"/>
        <end position="307"/>
    </location>
</feature>
<dbReference type="InterPro" id="IPR020846">
    <property type="entry name" value="MFS_dom"/>
</dbReference>
<evidence type="ECO:0000256" key="3">
    <source>
        <dbReference type="ARBA" id="ARBA00022448"/>
    </source>
</evidence>
<dbReference type="InterPro" id="IPR036259">
    <property type="entry name" value="MFS_trans_sf"/>
</dbReference>
<feature type="transmembrane region" description="Helical" evidence="9">
    <location>
        <begin position="213"/>
        <end position="231"/>
    </location>
</feature>
<feature type="transmembrane region" description="Helical" evidence="9">
    <location>
        <begin position="252"/>
        <end position="274"/>
    </location>
</feature>
<dbReference type="InterPro" id="IPR005829">
    <property type="entry name" value="Sugar_transporter_CS"/>
</dbReference>
<dbReference type="PROSITE" id="PS50850">
    <property type="entry name" value="MFS"/>
    <property type="match status" value="1"/>
</dbReference>
<dbReference type="Proteomes" id="UP000237481">
    <property type="component" value="Unassembled WGS sequence"/>
</dbReference>
<keyword evidence="6 9" id="KW-0472">Membrane</keyword>
<evidence type="ECO:0000256" key="7">
    <source>
        <dbReference type="RuleBase" id="RU003346"/>
    </source>
</evidence>
<feature type="domain" description="Major facilitator superfamily (MFS) profile" evidence="10">
    <location>
        <begin position="126"/>
        <end position="582"/>
    </location>
</feature>
<comment type="caution">
    <text evidence="11">The sequence shown here is derived from an EMBL/GenBank/DDBJ whole genome shotgun (WGS) entry which is preliminary data.</text>
</comment>
<feature type="transmembrane region" description="Helical" evidence="9">
    <location>
        <begin position="123"/>
        <end position="144"/>
    </location>
</feature>
<feature type="transmembrane region" description="Helical" evidence="9">
    <location>
        <begin position="527"/>
        <end position="548"/>
    </location>
</feature>
<feature type="transmembrane region" description="Helical" evidence="9">
    <location>
        <begin position="164"/>
        <end position="182"/>
    </location>
</feature>
<feature type="transmembrane region" description="Helical" evidence="9">
    <location>
        <begin position="189"/>
        <end position="207"/>
    </location>
</feature>
<keyword evidence="12" id="KW-1185">Reference proteome</keyword>
<accession>A0A2S4KX49</accession>